<comment type="similarity">
    <text evidence="3 18">In the N-terminal section; belongs to the N-acetylglucosamine-1-phosphate uridyltransferase family.</text>
</comment>
<feature type="binding site" evidence="18">
    <location>
        <position position="337"/>
    </location>
    <ligand>
        <name>UDP-N-acetyl-alpha-D-glucosamine</name>
        <dbReference type="ChEBI" id="CHEBI:57705"/>
    </ligand>
</feature>
<feature type="binding site" evidence="18">
    <location>
        <position position="108"/>
    </location>
    <ligand>
        <name>Mg(2+)</name>
        <dbReference type="ChEBI" id="CHEBI:18420"/>
    </ligand>
</feature>
<evidence type="ECO:0000256" key="14">
    <source>
        <dbReference type="ARBA" id="ARBA00023316"/>
    </source>
</evidence>
<feature type="binding site" evidence="18">
    <location>
        <position position="145"/>
    </location>
    <ligand>
        <name>UDP-N-acetyl-alpha-D-glucosamine</name>
        <dbReference type="ChEBI" id="CHEBI:57705"/>
    </ligand>
</feature>
<evidence type="ECO:0000256" key="16">
    <source>
        <dbReference type="ARBA" id="ARBA00048493"/>
    </source>
</evidence>
<keyword evidence="13 18" id="KW-0012">Acyltransferase</keyword>
<keyword evidence="14 18" id="KW-0961">Cell wall biogenesis/degradation</keyword>
<evidence type="ECO:0000256" key="8">
    <source>
        <dbReference type="ARBA" id="ARBA00022737"/>
    </source>
</evidence>
<dbReference type="CDD" id="cd03353">
    <property type="entry name" value="LbH_GlmU_C"/>
    <property type="match status" value="1"/>
</dbReference>
<accession>A0A9Q7EVZ2</accession>
<comment type="pathway">
    <text evidence="18">Nucleotide-sugar biosynthesis; UDP-N-acetyl-alpha-D-glucosamine biosynthesis; N-acetyl-alpha-D-glucosamine 1-phosphate from alpha-D-glucosamine 6-phosphate (route II): step 2/2.</text>
</comment>
<feature type="domain" description="MobA-like NTP transferase" evidence="19">
    <location>
        <begin position="9"/>
        <end position="136"/>
    </location>
</feature>
<dbReference type="InterPro" id="IPR011004">
    <property type="entry name" value="Trimer_LpxA-like_sf"/>
</dbReference>
<evidence type="ECO:0000256" key="1">
    <source>
        <dbReference type="ARBA" id="ARBA00004496"/>
    </source>
</evidence>
<keyword evidence="7 18" id="KW-0479">Metal-binding</keyword>
<comment type="function">
    <text evidence="17 18">Catalyzes the last two sequential reactions in the de novo biosynthetic pathway for UDP-N-acetylglucosamine (UDP-GlcNAc). The C-terminal domain catalyzes the transfer of acetyl group from acetyl coenzyme A to glucosamine-1-phosphate (GlcN-1-P) to produce N-acetylglucosamine-1-phosphate (GlcNAc-1-P), which is converted into UDP-GlcNAc by the transfer of uridine 5-monophosphate (from uridine 5-triphosphate), a reaction catalyzed by the N-terminal domain.</text>
</comment>
<feature type="binding site" evidence="18">
    <location>
        <position position="26"/>
    </location>
    <ligand>
        <name>UDP-N-acetyl-alpha-D-glucosamine</name>
        <dbReference type="ChEBI" id="CHEBI:57705"/>
    </ligand>
</feature>
<keyword evidence="10 18" id="KW-0133">Cell shape</keyword>
<evidence type="ECO:0000256" key="13">
    <source>
        <dbReference type="ARBA" id="ARBA00023315"/>
    </source>
</evidence>
<dbReference type="InterPro" id="IPR001451">
    <property type="entry name" value="Hexapep"/>
</dbReference>
<feature type="binding site" evidence="18">
    <location>
        <position position="384"/>
    </location>
    <ligand>
        <name>acetyl-CoA</name>
        <dbReference type="ChEBI" id="CHEBI:57288"/>
    </ligand>
</feature>
<feature type="binding site" evidence="18">
    <location>
        <position position="79"/>
    </location>
    <ligand>
        <name>UDP-N-acetyl-alpha-D-glucosamine</name>
        <dbReference type="ChEBI" id="CHEBI:57705"/>
    </ligand>
</feature>
<evidence type="ECO:0000313" key="21">
    <source>
        <dbReference type="Proteomes" id="UP000671879"/>
    </source>
</evidence>
<dbReference type="AlphaFoldDB" id="A0A9Q7EVZ2"/>
<evidence type="ECO:0000256" key="18">
    <source>
        <dbReference type="HAMAP-Rule" id="MF_01631"/>
    </source>
</evidence>
<feature type="region of interest" description="Pyrophosphorylase" evidence="18">
    <location>
        <begin position="1"/>
        <end position="233"/>
    </location>
</feature>
<comment type="cofactor">
    <cofactor evidence="18">
        <name>Mg(2+)</name>
        <dbReference type="ChEBI" id="CHEBI:18420"/>
    </cofactor>
    <text evidence="18">Binds 1 Mg(2+) ion per subunit.</text>
</comment>
<dbReference type="GO" id="GO:0000902">
    <property type="term" value="P:cell morphogenesis"/>
    <property type="evidence" value="ECO:0007669"/>
    <property type="project" value="UniProtKB-UniRule"/>
</dbReference>
<evidence type="ECO:0000256" key="4">
    <source>
        <dbReference type="ARBA" id="ARBA00022490"/>
    </source>
</evidence>
<evidence type="ECO:0000256" key="17">
    <source>
        <dbReference type="ARBA" id="ARBA00049628"/>
    </source>
</evidence>
<feature type="binding site" evidence="18">
    <location>
        <begin position="12"/>
        <end position="15"/>
    </location>
    <ligand>
        <name>UDP-N-acetyl-alpha-D-glucosamine</name>
        <dbReference type="ChEBI" id="CHEBI:57705"/>
    </ligand>
</feature>
<feature type="binding site" evidence="18">
    <location>
        <position position="370"/>
    </location>
    <ligand>
        <name>UDP-N-acetyl-alpha-D-glucosamine</name>
        <dbReference type="ChEBI" id="CHEBI:57705"/>
    </ligand>
</feature>
<reference evidence="21" key="1">
    <citation type="submission" date="2021-04" db="EMBL/GenBank/DDBJ databases">
        <title>A novel Synergistetes isolate from a pyrite-forming mixed culture.</title>
        <authorList>
            <person name="Bunk B."/>
            <person name="Sproer C."/>
            <person name="Spring S."/>
            <person name="Pester M."/>
        </authorList>
    </citation>
    <scope>NUCLEOTIDE SEQUENCE [LARGE SCALE GENOMIC DNA]</scope>
    <source>
        <strain evidence="21">J.5.4.2-T.3.5.2</strain>
    </source>
</reference>
<evidence type="ECO:0000313" key="20">
    <source>
        <dbReference type="EMBL" id="QTX31285.1"/>
    </source>
</evidence>
<feature type="binding site" evidence="18">
    <location>
        <position position="231"/>
    </location>
    <ligand>
        <name>Mg(2+)</name>
        <dbReference type="ChEBI" id="CHEBI:18420"/>
    </ligand>
</feature>
<comment type="subunit">
    <text evidence="18">Homotrimer.</text>
</comment>
<dbReference type="EC" id="2.3.1.157" evidence="18"/>
<dbReference type="GO" id="GO:0019134">
    <property type="term" value="F:glucosamine-1-phosphate N-acetyltransferase activity"/>
    <property type="evidence" value="ECO:0007669"/>
    <property type="project" value="UniProtKB-UniRule"/>
</dbReference>
<dbReference type="EC" id="2.7.7.23" evidence="18"/>
<dbReference type="KEGG" id="aram:KAR29_07730"/>
<dbReference type="GO" id="GO:0000287">
    <property type="term" value="F:magnesium ion binding"/>
    <property type="evidence" value="ECO:0007669"/>
    <property type="project" value="UniProtKB-UniRule"/>
</dbReference>
<evidence type="ECO:0000259" key="19">
    <source>
        <dbReference type="Pfam" id="PF12804"/>
    </source>
</evidence>
<comment type="catalytic activity">
    <reaction evidence="16 18">
        <text>N-acetyl-alpha-D-glucosamine 1-phosphate + UTP + H(+) = UDP-N-acetyl-alpha-D-glucosamine + diphosphate</text>
        <dbReference type="Rhea" id="RHEA:13509"/>
        <dbReference type="ChEBI" id="CHEBI:15378"/>
        <dbReference type="ChEBI" id="CHEBI:33019"/>
        <dbReference type="ChEBI" id="CHEBI:46398"/>
        <dbReference type="ChEBI" id="CHEBI:57705"/>
        <dbReference type="ChEBI" id="CHEBI:57776"/>
        <dbReference type="EC" id="2.7.7.23"/>
    </reaction>
</comment>
<keyword evidence="21" id="KW-1185">Reference proteome</keyword>
<feature type="region of interest" description="N-acetyltransferase" evidence="18">
    <location>
        <begin position="255"/>
        <end position="462"/>
    </location>
</feature>
<dbReference type="Pfam" id="PF12804">
    <property type="entry name" value="NTP_transf_3"/>
    <property type="match status" value="1"/>
</dbReference>
<dbReference type="GO" id="GO:0009252">
    <property type="term" value="P:peptidoglycan biosynthetic process"/>
    <property type="evidence" value="ECO:0007669"/>
    <property type="project" value="UniProtKB-UniRule"/>
</dbReference>
<evidence type="ECO:0000256" key="3">
    <source>
        <dbReference type="ARBA" id="ARBA00007947"/>
    </source>
</evidence>
<proteinExistence type="inferred from homology"/>
<feature type="binding site" evidence="18">
    <location>
        <position position="427"/>
    </location>
    <ligand>
        <name>acetyl-CoA</name>
        <dbReference type="ChEBI" id="CHEBI:57288"/>
    </ligand>
</feature>
<keyword evidence="12 18" id="KW-0511">Multifunctional enzyme</keyword>
<dbReference type="SUPFAM" id="SSF53448">
    <property type="entry name" value="Nucleotide-diphospho-sugar transferases"/>
    <property type="match status" value="1"/>
</dbReference>
<dbReference type="SUPFAM" id="SSF51161">
    <property type="entry name" value="Trimeric LpxA-like enzymes"/>
    <property type="match status" value="1"/>
</dbReference>
<sequence length="462" mass="50021">MSVSASMAVLVLAAGRGTRMKSVLPKVLLPLLEEPLLSYPLRALAGLGLDQVAAVVGHEGERVEAYLKKSWPSTKVLWQREQKGTGHAVLVGRDWWKAFDHLLVLPGDVPLLSAPALRSLAEGHFRSRADATFLSIELDDPAGYGRVVRSPQGLRIVEHRDASAEERAIREVNSGVYLFKTAALDEALSELSCDNSQGEYYLTDVIPAIARKGGFVEASLWDRADDLAGVNDPLQLAALGRTLRDRILASWMAAGVKCIDPESVWVGPRVMLAPDVFLDPHVQLWGATEVGEGSRIGSFSVLRDARIGRFVEIVGHVHVRESTLRDGAKAGPFSFIRDGAEMREESFVGRFVEVKKSVIGEKSKVPHLSYIGDASVGEGTNIGAGTITCNYDGKNKHETHIGKDCFIGSDTMLVAPLTVGDRAVIGAGSVITHDVPEGALAVARARQRLIEGWEEKKKGKKD</sequence>
<keyword evidence="8 18" id="KW-0677">Repeat</keyword>
<name>A0A9Q7EVZ2_9BACT</name>
<keyword evidence="6 18" id="KW-0548">Nucleotidyltransferase</keyword>
<feature type="binding site" evidence="18">
    <location>
        <position position="158"/>
    </location>
    <ligand>
        <name>UDP-N-acetyl-alpha-D-glucosamine</name>
        <dbReference type="ChEBI" id="CHEBI:57705"/>
    </ligand>
</feature>
<evidence type="ECO:0000256" key="2">
    <source>
        <dbReference type="ARBA" id="ARBA00007707"/>
    </source>
</evidence>
<dbReference type="PANTHER" id="PTHR43584:SF3">
    <property type="entry name" value="BIFUNCTIONAL PROTEIN GLMU"/>
    <property type="match status" value="1"/>
</dbReference>
<dbReference type="PROSITE" id="PS00101">
    <property type="entry name" value="HEXAPEP_TRANSFERASES"/>
    <property type="match status" value="1"/>
</dbReference>
<evidence type="ECO:0000256" key="10">
    <source>
        <dbReference type="ARBA" id="ARBA00022960"/>
    </source>
</evidence>
<feature type="binding site" evidence="18">
    <location>
        <begin position="84"/>
        <end position="85"/>
    </location>
    <ligand>
        <name>UDP-N-acetyl-alpha-D-glucosamine</name>
        <dbReference type="ChEBI" id="CHEBI:57705"/>
    </ligand>
</feature>
<organism evidence="20 21">
    <name type="scientific">Aminithiophilus ramosus</name>
    <dbReference type="NCBI Taxonomy" id="3029084"/>
    <lineage>
        <taxon>Bacteria</taxon>
        <taxon>Thermotogati</taxon>
        <taxon>Synergistota</taxon>
        <taxon>Synergistia</taxon>
        <taxon>Synergistales</taxon>
        <taxon>Aminithiophilaceae</taxon>
        <taxon>Aminithiophilus</taxon>
    </lineage>
</organism>
<keyword evidence="5 18" id="KW-0808">Transferase</keyword>
<feature type="binding site" evidence="18">
    <location>
        <position position="231"/>
    </location>
    <ligand>
        <name>UDP-N-acetyl-alpha-D-glucosamine</name>
        <dbReference type="ChEBI" id="CHEBI:57705"/>
    </ligand>
</feature>
<comment type="similarity">
    <text evidence="2 18">In the C-terminal section; belongs to the transferase hexapeptide repeat family.</text>
</comment>
<feature type="binding site" evidence="18">
    <location>
        <position position="381"/>
    </location>
    <ligand>
        <name>UDP-N-acetyl-alpha-D-glucosamine</name>
        <dbReference type="ChEBI" id="CHEBI:57705"/>
    </ligand>
</feature>
<keyword evidence="4 18" id="KW-0963">Cytoplasm</keyword>
<comment type="caution">
    <text evidence="18">Lacks conserved residue(s) required for the propagation of feature annotation.</text>
</comment>
<evidence type="ECO:0000256" key="7">
    <source>
        <dbReference type="ARBA" id="ARBA00022723"/>
    </source>
</evidence>
<feature type="binding site" evidence="18">
    <location>
        <position position="409"/>
    </location>
    <ligand>
        <name>acetyl-CoA</name>
        <dbReference type="ChEBI" id="CHEBI:57288"/>
    </ligand>
</feature>
<dbReference type="CDD" id="cd02540">
    <property type="entry name" value="GT2_GlmU_N_bac"/>
    <property type="match status" value="1"/>
</dbReference>
<dbReference type="InterPro" id="IPR050065">
    <property type="entry name" value="GlmU-like"/>
</dbReference>
<dbReference type="Pfam" id="PF00132">
    <property type="entry name" value="Hexapep"/>
    <property type="match status" value="1"/>
</dbReference>
<dbReference type="GO" id="GO:0009245">
    <property type="term" value="P:lipid A biosynthetic process"/>
    <property type="evidence" value="ECO:0007669"/>
    <property type="project" value="UniProtKB-UniRule"/>
</dbReference>
<feature type="region of interest" description="Linker" evidence="18">
    <location>
        <begin position="234"/>
        <end position="254"/>
    </location>
</feature>
<comment type="pathway">
    <text evidence="18">Nucleotide-sugar biosynthesis; UDP-N-acetyl-alpha-D-glucosamine biosynthesis; UDP-N-acetyl-alpha-D-glucosamine from N-acetyl-alpha-D-glucosamine 1-phosphate: step 1/1.</text>
</comment>
<protein>
    <recommendedName>
        <fullName evidence="18">Bifunctional protein GlmU</fullName>
    </recommendedName>
    <domain>
        <recommendedName>
            <fullName evidence="18">UDP-N-acetylglucosamine pyrophosphorylase</fullName>
            <ecNumber evidence="18">2.7.7.23</ecNumber>
        </recommendedName>
        <alternativeName>
            <fullName evidence="18">N-acetylglucosamine-1-phosphate uridyltransferase</fullName>
        </alternativeName>
    </domain>
    <domain>
        <recommendedName>
            <fullName evidence="18">Glucosamine-1-phosphate N-acetyltransferase</fullName>
            <ecNumber evidence="18">2.3.1.157</ecNumber>
        </recommendedName>
    </domain>
</protein>
<evidence type="ECO:0000256" key="9">
    <source>
        <dbReference type="ARBA" id="ARBA00022842"/>
    </source>
</evidence>
<dbReference type="NCBIfam" id="TIGR01173">
    <property type="entry name" value="glmU"/>
    <property type="match status" value="1"/>
</dbReference>
<keyword evidence="9 18" id="KW-0460">Magnesium</keyword>
<dbReference type="GO" id="GO:0008360">
    <property type="term" value="P:regulation of cell shape"/>
    <property type="evidence" value="ECO:0007669"/>
    <property type="project" value="UniProtKB-KW"/>
</dbReference>
<dbReference type="GO" id="GO:0003977">
    <property type="term" value="F:UDP-N-acetylglucosamine diphosphorylase activity"/>
    <property type="evidence" value="ECO:0007669"/>
    <property type="project" value="UniProtKB-UniRule"/>
</dbReference>
<dbReference type="InterPro" id="IPR029044">
    <property type="entry name" value="Nucleotide-diphossugar_trans"/>
</dbReference>
<evidence type="ECO:0000256" key="11">
    <source>
        <dbReference type="ARBA" id="ARBA00022984"/>
    </source>
</evidence>
<feature type="active site" description="Proton acceptor" evidence="18">
    <location>
        <position position="367"/>
    </location>
</feature>
<dbReference type="HAMAP" id="MF_01631">
    <property type="entry name" value="GlmU"/>
    <property type="match status" value="1"/>
</dbReference>
<dbReference type="Proteomes" id="UP000671879">
    <property type="component" value="Chromosome"/>
</dbReference>
<dbReference type="Gene3D" id="2.160.10.10">
    <property type="entry name" value="Hexapeptide repeat proteins"/>
    <property type="match status" value="1"/>
</dbReference>
<dbReference type="InterPro" id="IPR005882">
    <property type="entry name" value="Bifunctional_GlmU"/>
</dbReference>
<feature type="binding site" evidence="18">
    <location>
        <position position="173"/>
    </location>
    <ligand>
        <name>UDP-N-acetyl-alpha-D-glucosamine</name>
        <dbReference type="ChEBI" id="CHEBI:57705"/>
    </ligand>
</feature>
<dbReference type="InterPro" id="IPR025877">
    <property type="entry name" value="MobA-like_NTP_Trfase"/>
</dbReference>
<evidence type="ECO:0000256" key="12">
    <source>
        <dbReference type="ARBA" id="ARBA00023268"/>
    </source>
</evidence>
<evidence type="ECO:0000256" key="5">
    <source>
        <dbReference type="ARBA" id="ARBA00022679"/>
    </source>
</evidence>
<evidence type="ECO:0000256" key="6">
    <source>
        <dbReference type="ARBA" id="ARBA00022695"/>
    </source>
</evidence>
<evidence type="ECO:0000256" key="15">
    <source>
        <dbReference type="ARBA" id="ARBA00048247"/>
    </source>
</evidence>
<dbReference type="GO" id="GO:0071555">
    <property type="term" value="P:cell wall organization"/>
    <property type="evidence" value="ECO:0007669"/>
    <property type="project" value="UniProtKB-KW"/>
</dbReference>
<dbReference type="GO" id="GO:0005737">
    <property type="term" value="C:cytoplasm"/>
    <property type="evidence" value="ECO:0007669"/>
    <property type="project" value="UniProtKB-SubCell"/>
</dbReference>
<feature type="binding site" evidence="18">
    <location>
        <position position="444"/>
    </location>
    <ligand>
        <name>acetyl-CoA</name>
        <dbReference type="ChEBI" id="CHEBI:57288"/>
    </ligand>
</feature>
<dbReference type="InterPro" id="IPR018357">
    <property type="entry name" value="Hexapep_transf_CS"/>
</dbReference>
<dbReference type="EMBL" id="CP072943">
    <property type="protein sequence ID" value="QTX31285.1"/>
    <property type="molecule type" value="Genomic_DNA"/>
</dbReference>
<dbReference type="PANTHER" id="PTHR43584">
    <property type="entry name" value="NUCLEOTIDYL TRANSFERASE"/>
    <property type="match status" value="1"/>
</dbReference>
<comment type="pathway">
    <text evidence="18">Bacterial outer membrane biogenesis; LPS lipid A biosynthesis.</text>
</comment>
<feature type="binding site" evidence="18">
    <location>
        <begin position="390"/>
        <end position="391"/>
    </location>
    <ligand>
        <name>acetyl-CoA</name>
        <dbReference type="ChEBI" id="CHEBI:57288"/>
    </ligand>
</feature>
<comment type="catalytic activity">
    <reaction evidence="15 18">
        <text>alpha-D-glucosamine 1-phosphate + acetyl-CoA = N-acetyl-alpha-D-glucosamine 1-phosphate + CoA + H(+)</text>
        <dbReference type="Rhea" id="RHEA:13725"/>
        <dbReference type="ChEBI" id="CHEBI:15378"/>
        <dbReference type="ChEBI" id="CHEBI:57287"/>
        <dbReference type="ChEBI" id="CHEBI:57288"/>
        <dbReference type="ChEBI" id="CHEBI:57776"/>
        <dbReference type="ChEBI" id="CHEBI:58516"/>
        <dbReference type="EC" id="2.3.1.157"/>
    </reaction>
</comment>
<comment type="subcellular location">
    <subcellularLocation>
        <location evidence="1 18">Cytoplasm</location>
    </subcellularLocation>
</comment>
<dbReference type="InterPro" id="IPR038009">
    <property type="entry name" value="GlmU_C_LbH"/>
</dbReference>
<gene>
    <name evidence="18 20" type="primary">glmU</name>
    <name evidence="20" type="ORF">KAR29_07730</name>
</gene>
<keyword evidence="11 18" id="KW-0573">Peptidoglycan synthesis</keyword>
<feature type="binding site" evidence="18">
    <location>
        <position position="355"/>
    </location>
    <ligand>
        <name>UDP-N-acetyl-alpha-D-glucosamine</name>
        <dbReference type="ChEBI" id="CHEBI:57705"/>
    </ligand>
</feature>
<dbReference type="GO" id="GO:0016020">
    <property type="term" value="C:membrane"/>
    <property type="evidence" value="ECO:0007669"/>
    <property type="project" value="GOC"/>
</dbReference>
<dbReference type="Gene3D" id="3.90.550.10">
    <property type="entry name" value="Spore Coat Polysaccharide Biosynthesis Protein SpsA, Chain A"/>
    <property type="match status" value="1"/>
</dbReference>
<dbReference type="GO" id="GO:0006048">
    <property type="term" value="P:UDP-N-acetylglucosamine biosynthetic process"/>
    <property type="evidence" value="ECO:0007669"/>
    <property type="project" value="InterPro"/>
</dbReference>